<keyword evidence="1" id="KW-0472">Membrane</keyword>
<name>A0ABW7WIR8_9NOCA</name>
<accession>A0ABW7WIR8</accession>
<dbReference type="RefSeq" id="WP_396948325.1">
    <property type="nucleotide sequence ID" value="NZ_JBIRXV010000004.1"/>
</dbReference>
<reference evidence="2 3" key="1">
    <citation type="submission" date="2024-10" db="EMBL/GenBank/DDBJ databases">
        <title>The Natural Products Discovery Center: Release of the First 8490 Sequenced Strains for Exploring Actinobacteria Biosynthetic Diversity.</title>
        <authorList>
            <person name="Kalkreuter E."/>
            <person name="Kautsar S.A."/>
            <person name="Yang D."/>
            <person name="Bader C.D."/>
            <person name="Teijaro C.N."/>
            <person name="Fluegel L."/>
            <person name="Davis C.M."/>
            <person name="Simpson J.R."/>
            <person name="Lauterbach L."/>
            <person name="Steele A.D."/>
            <person name="Gui C."/>
            <person name="Meng S."/>
            <person name="Li G."/>
            <person name="Viehrig K."/>
            <person name="Ye F."/>
            <person name="Su P."/>
            <person name="Kiefer A.F."/>
            <person name="Nichols A."/>
            <person name="Cepeda A.J."/>
            <person name="Yan W."/>
            <person name="Fan B."/>
            <person name="Jiang Y."/>
            <person name="Adhikari A."/>
            <person name="Zheng C.-J."/>
            <person name="Schuster L."/>
            <person name="Cowan T.M."/>
            <person name="Smanski M.J."/>
            <person name="Chevrette M.G."/>
            <person name="De Carvalho L.P.S."/>
            <person name="Shen B."/>
        </authorList>
    </citation>
    <scope>NUCLEOTIDE SEQUENCE [LARGE SCALE GENOMIC DNA]</scope>
    <source>
        <strain evidence="2 3">NPDC019626</strain>
    </source>
</reference>
<feature type="transmembrane region" description="Helical" evidence="1">
    <location>
        <begin position="192"/>
        <end position="214"/>
    </location>
</feature>
<feature type="transmembrane region" description="Helical" evidence="1">
    <location>
        <begin position="127"/>
        <end position="149"/>
    </location>
</feature>
<feature type="transmembrane region" description="Helical" evidence="1">
    <location>
        <begin position="85"/>
        <end position="106"/>
    </location>
</feature>
<evidence type="ECO:0000313" key="2">
    <source>
        <dbReference type="EMBL" id="MFI2322889.1"/>
    </source>
</evidence>
<dbReference type="Proteomes" id="UP001611450">
    <property type="component" value="Unassembled WGS sequence"/>
</dbReference>
<keyword evidence="1" id="KW-0812">Transmembrane</keyword>
<comment type="caution">
    <text evidence="2">The sequence shown here is derived from an EMBL/GenBank/DDBJ whole genome shotgun (WGS) entry which is preliminary data.</text>
</comment>
<keyword evidence="1" id="KW-1133">Transmembrane helix</keyword>
<gene>
    <name evidence="2" type="ORF">ACH47G_20585</name>
</gene>
<feature type="transmembrane region" description="Helical" evidence="1">
    <location>
        <begin position="161"/>
        <end position="180"/>
    </location>
</feature>
<evidence type="ECO:0000313" key="3">
    <source>
        <dbReference type="Proteomes" id="UP001611450"/>
    </source>
</evidence>
<sequence>MGFTVWAGLSGFGFVLLAVGINVVYVRGRLPLPVSPHGFDAVAESFAAVGEALKRPSVAAPAGWACVTIFAAGMLSVLWDGGSGTQAWALVGFAGVLMQNATFTVVEALRFGMAEAATRNRDALAGLWSLSNVLFGFNQVFLALALVGFTAAGSSTGFLPGWHTVLGYISAALLFASASISPYNATGTHKAAPIGFVGWLGWAAWIVASSIALLRQ</sequence>
<dbReference type="EMBL" id="JBIRXV010000004">
    <property type="protein sequence ID" value="MFI2322889.1"/>
    <property type="molecule type" value="Genomic_DNA"/>
</dbReference>
<proteinExistence type="predicted"/>
<protein>
    <submittedName>
        <fullName evidence="2">2-oxoglutarate/malate transporter</fullName>
    </submittedName>
</protein>
<keyword evidence="3" id="KW-1185">Reference proteome</keyword>
<organism evidence="2 3">
    <name type="scientific">Nocardia beijingensis</name>
    <dbReference type="NCBI Taxonomy" id="95162"/>
    <lineage>
        <taxon>Bacteria</taxon>
        <taxon>Bacillati</taxon>
        <taxon>Actinomycetota</taxon>
        <taxon>Actinomycetes</taxon>
        <taxon>Mycobacteriales</taxon>
        <taxon>Nocardiaceae</taxon>
        <taxon>Nocardia</taxon>
    </lineage>
</organism>
<feature type="transmembrane region" description="Helical" evidence="1">
    <location>
        <begin position="58"/>
        <end position="79"/>
    </location>
</feature>
<feature type="transmembrane region" description="Helical" evidence="1">
    <location>
        <begin position="6"/>
        <end position="26"/>
    </location>
</feature>
<evidence type="ECO:0000256" key="1">
    <source>
        <dbReference type="SAM" id="Phobius"/>
    </source>
</evidence>